<dbReference type="CDD" id="cd07363">
    <property type="entry name" value="45_DOPA_Dioxygenase"/>
    <property type="match status" value="1"/>
</dbReference>
<dbReference type="KEGG" id="sbf:JCM31447_320000"/>
<keyword evidence="7" id="KW-0223">Dioxygenase</keyword>
<dbReference type="PANTHER" id="PTHR30096">
    <property type="entry name" value="4,5-DOPA DIOXYGENASE EXTRADIOL-LIKE PROTEIN"/>
    <property type="match status" value="1"/>
</dbReference>
<dbReference type="OrthoDB" id="5289554at2"/>
<evidence type="ECO:0000313" key="8">
    <source>
        <dbReference type="Proteomes" id="UP000291236"/>
    </source>
</evidence>
<organism evidence="7 8">
    <name type="scientific">Fluviispira sanaruensis</name>
    <dbReference type="NCBI Taxonomy" id="2493639"/>
    <lineage>
        <taxon>Bacteria</taxon>
        <taxon>Pseudomonadati</taxon>
        <taxon>Bdellovibrionota</taxon>
        <taxon>Oligoflexia</taxon>
        <taxon>Silvanigrellales</taxon>
        <taxon>Silvanigrellaceae</taxon>
        <taxon>Fluviispira</taxon>
    </lineage>
</organism>
<dbReference type="Gene3D" id="3.40.830.10">
    <property type="entry name" value="LigB-like"/>
    <property type="match status" value="1"/>
</dbReference>
<dbReference type="Pfam" id="PF02900">
    <property type="entry name" value="LigB"/>
    <property type="match status" value="1"/>
</dbReference>
<dbReference type="GO" id="GO:0008198">
    <property type="term" value="F:ferrous iron binding"/>
    <property type="evidence" value="ECO:0007669"/>
    <property type="project" value="InterPro"/>
</dbReference>
<dbReference type="Proteomes" id="UP000291236">
    <property type="component" value="Chromosome"/>
</dbReference>
<feature type="domain" description="Extradiol ring-cleavage dioxygenase class III enzyme subunit B" evidence="6">
    <location>
        <begin position="12"/>
        <end position="208"/>
    </location>
</feature>
<evidence type="ECO:0000256" key="2">
    <source>
        <dbReference type="ARBA" id="ARBA00007581"/>
    </source>
</evidence>
<dbReference type="AlphaFoldDB" id="A0A4P2VJK9"/>
<evidence type="ECO:0000313" key="7">
    <source>
        <dbReference type="EMBL" id="BBH52708.1"/>
    </source>
</evidence>
<keyword evidence="5" id="KW-0560">Oxidoreductase</keyword>
<reference evidence="7 8" key="1">
    <citation type="submission" date="2018-12" db="EMBL/GenBank/DDBJ databases">
        <title>Rubrispira sanarue gen. nov., sp., nov., a member of the order Silvanigrellales, isolated from a brackish lake in Hamamatsu Japan.</title>
        <authorList>
            <person name="Maejima Y."/>
            <person name="Iino T."/>
            <person name="Muraguchi Y."/>
            <person name="Fukuda K."/>
            <person name="Nojiri H."/>
            <person name="Ohkuma M."/>
            <person name="Moriuchi R."/>
            <person name="Dohra H."/>
            <person name="Kimbara K."/>
            <person name="Shintani M."/>
        </authorList>
    </citation>
    <scope>NUCLEOTIDE SEQUENCE [LARGE SCALE GENOMIC DNA]</scope>
    <source>
        <strain evidence="7 8">RF1110005</strain>
    </source>
</reference>
<keyword evidence="8" id="KW-1185">Reference proteome</keyword>
<dbReference type="InterPro" id="IPR014436">
    <property type="entry name" value="Extradiol_dOase_DODA"/>
</dbReference>
<evidence type="ECO:0000259" key="6">
    <source>
        <dbReference type="Pfam" id="PF02900"/>
    </source>
</evidence>
<name>A0A4P2VJK9_FLUSA</name>
<keyword evidence="3" id="KW-0479">Metal-binding</keyword>
<accession>A0A4P2VJK9</accession>
<dbReference type="GO" id="GO:0008270">
    <property type="term" value="F:zinc ion binding"/>
    <property type="evidence" value="ECO:0007669"/>
    <property type="project" value="InterPro"/>
</dbReference>
<dbReference type="EMBL" id="AP019368">
    <property type="protein sequence ID" value="BBH52708.1"/>
    <property type="molecule type" value="Genomic_DNA"/>
</dbReference>
<sequence>MQKQPVLFIGHGSPRNAIDESGFSKALKEYGRSLRFNIPKVILCVSAHWFEDRFFITQNENSDIIYDFFGFKNDLSQFKYKYKGSKFWAQKIKEVFQSEQIEYDEERGIDHGVWSVLAHLFPDADVPVVQMSMNKNFGLEEHFRFYAKLRSLRNEGVLMIGSGNIVHSFAGLRENIDAKPYDWAYVFDEKVKKCILNYSIDELIHYENIGDCAKQSVPTLEHYLPLIFSMSLKEKNDKICFIYEGFQFSSMSMRSFAITDE</sequence>
<dbReference type="InterPro" id="IPR004183">
    <property type="entry name" value="Xdiol_dOase_suB"/>
</dbReference>
<keyword evidence="4" id="KW-0862">Zinc</keyword>
<dbReference type="PIRSF" id="PIRSF006157">
    <property type="entry name" value="Doxgns_DODA"/>
    <property type="match status" value="1"/>
</dbReference>
<gene>
    <name evidence="7" type="ORF">JCM31447_320000</name>
</gene>
<comment type="similarity">
    <text evidence="2">Belongs to the DODA-type extradiol aromatic ring-opening dioxygenase family.</text>
</comment>
<evidence type="ECO:0000256" key="3">
    <source>
        <dbReference type="ARBA" id="ARBA00022723"/>
    </source>
</evidence>
<dbReference type="GO" id="GO:0016702">
    <property type="term" value="F:oxidoreductase activity, acting on single donors with incorporation of molecular oxygen, incorporation of two atoms of oxygen"/>
    <property type="evidence" value="ECO:0007669"/>
    <property type="project" value="UniProtKB-ARBA"/>
</dbReference>
<dbReference type="RefSeq" id="WP_130607417.1">
    <property type="nucleotide sequence ID" value="NZ_AP019368.1"/>
</dbReference>
<dbReference type="PANTHER" id="PTHR30096:SF0">
    <property type="entry name" value="4,5-DOPA DIOXYGENASE EXTRADIOL-LIKE PROTEIN"/>
    <property type="match status" value="1"/>
</dbReference>
<evidence type="ECO:0000256" key="4">
    <source>
        <dbReference type="ARBA" id="ARBA00022833"/>
    </source>
</evidence>
<dbReference type="SUPFAM" id="SSF53213">
    <property type="entry name" value="LigB-like"/>
    <property type="match status" value="1"/>
</dbReference>
<evidence type="ECO:0000256" key="1">
    <source>
        <dbReference type="ARBA" id="ARBA00001947"/>
    </source>
</evidence>
<protein>
    <submittedName>
        <fullName evidence="7">4,5-DOPA dioxygenase extradiol</fullName>
    </submittedName>
</protein>
<evidence type="ECO:0000256" key="5">
    <source>
        <dbReference type="ARBA" id="ARBA00023002"/>
    </source>
</evidence>
<comment type="cofactor">
    <cofactor evidence="1">
        <name>Zn(2+)</name>
        <dbReference type="ChEBI" id="CHEBI:29105"/>
    </cofactor>
</comment>
<proteinExistence type="inferred from homology"/>